<evidence type="ECO:0000256" key="2">
    <source>
        <dbReference type="ARBA" id="ARBA00022771"/>
    </source>
</evidence>
<feature type="compositionally biased region" description="Basic and acidic residues" evidence="5">
    <location>
        <begin position="603"/>
        <end position="617"/>
    </location>
</feature>
<feature type="compositionally biased region" description="Low complexity" evidence="5">
    <location>
        <begin position="996"/>
        <end position="1005"/>
    </location>
</feature>
<feature type="compositionally biased region" description="Basic and acidic residues" evidence="5">
    <location>
        <begin position="669"/>
        <end position="691"/>
    </location>
</feature>
<proteinExistence type="predicted"/>
<dbReference type="Pfam" id="PF19423">
    <property type="entry name" value="E3_UBR4_N"/>
    <property type="match status" value="3"/>
</dbReference>
<feature type="domain" description="UBR-type" evidence="6">
    <location>
        <begin position="1816"/>
        <end position="1885"/>
    </location>
</feature>
<feature type="region of interest" description="Disordered" evidence="5">
    <location>
        <begin position="354"/>
        <end position="382"/>
    </location>
</feature>
<feature type="compositionally biased region" description="Low complexity" evidence="5">
    <location>
        <begin position="3088"/>
        <end position="3116"/>
    </location>
</feature>
<feature type="region of interest" description="Disordered" evidence="5">
    <location>
        <begin position="1940"/>
        <end position="1972"/>
    </location>
</feature>
<feature type="compositionally biased region" description="Polar residues" evidence="5">
    <location>
        <begin position="964"/>
        <end position="974"/>
    </location>
</feature>
<dbReference type="SUPFAM" id="SSF48371">
    <property type="entry name" value="ARM repeat"/>
    <property type="match status" value="2"/>
</dbReference>
<feature type="compositionally biased region" description="Low complexity" evidence="5">
    <location>
        <begin position="2472"/>
        <end position="2481"/>
    </location>
</feature>
<dbReference type="PROSITE" id="PS51157">
    <property type="entry name" value="ZF_UBR"/>
    <property type="match status" value="1"/>
</dbReference>
<feature type="compositionally biased region" description="Polar residues" evidence="5">
    <location>
        <begin position="1940"/>
        <end position="1954"/>
    </location>
</feature>
<keyword evidence="8" id="KW-1185">Reference proteome</keyword>
<feature type="region of interest" description="Disordered" evidence="5">
    <location>
        <begin position="2470"/>
        <end position="2498"/>
    </location>
</feature>
<feature type="compositionally biased region" description="Polar residues" evidence="5">
    <location>
        <begin position="3157"/>
        <end position="3166"/>
    </location>
</feature>
<keyword evidence="1" id="KW-0479">Metal-binding</keyword>
<feature type="region of interest" description="Disordered" evidence="5">
    <location>
        <begin position="964"/>
        <end position="1028"/>
    </location>
</feature>
<feature type="compositionally biased region" description="Low complexity" evidence="5">
    <location>
        <begin position="15"/>
        <end position="39"/>
    </location>
</feature>
<dbReference type="Proteomes" id="UP000198287">
    <property type="component" value="Unassembled WGS sequence"/>
</dbReference>
<evidence type="ECO:0000313" key="8">
    <source>
        <dbReference type="Proteomes" id="UP000198287"/>
    </source>
</evidence>
<evidence type="ECO:0000256" key="1">
    <source>
        <dbReference type="ARBA" id="ARBA00022723"/>
    </source>
</evidence>
<feature type="compositionally biased region" description="Polar residues" evidence="5">
    <location>
        <begin position="3077"/>
        <end position="3087"/>
    </location>
</feature>
<gene>
    <name evidence="7" type="ORF">Fcan01_13856</name>
</gene>
<dbReference type="InterPro" id="IPR045189">
    <property type="entry name" value="UBR4-like"/>
</dbReference>
<evidence type="ECO:0000259" key="6">
    <source>
        <dbReference type="PROSITE" id="PS51157"/>
    </source>
</evidence>
<feature type="region of interest" description="Disordered" evidence="5">
    <location>
        <begin position="587"/>
        <end position="691"/>
    </location>
</feature>
<dbReference type="PANTHER" id="PTHR21725:SF1">
    <property type="entry name" value="E3 UBIQUITIN-PROTEIN LIGASE UBR4"/>
    <property type="match status" value="1"/>
</dbReference>
<feature type="zinc finger region" description="UBR-type" evidence="4">
    <location>
        <begin position="1816"/>
        <end position="1885"/>
    </location>
</feature>
<name>A0A226E5A3_FOLCA</name>
<sequence>MASNSGGGGRPPPTSISSSNNAPPTTTTTTTTATISPPSTTGTIEWNNIIKPFVTYSVGSLSKNEVITLLRAISDSEKEIRESGTSSSSNYTVFYDVVTVLATHILTVAASSDLLPRQNFPAACIATKILCESLLSRLPAILKGNHPIISVKTYVSVIQEFCTGKLSMSPDEVSNMLSLLKNHELPPKVQNSSPNTWDKDTTTKENVKEVRRARMDPAAMILEQVSMPVMSLPTNKPMRVLLTQEVSKTFQSLRAGQKFVDICLARPTLKQFLLDNFTLQHDTVRNFSRKIIHHKLSGSEVASLSEDLKLTYQLMRVRKFAPLSSSDAQKLCHLGLAAMNAGAAIANQLYGGGPPSSSSAQQQSSQAASSSSGGSSTVQSQVVGSTGSGANINSSESEYEFGTLIVAEALWIQQTVIRILQEDTALLQSTWLNCSAVFSKHAFMSIDTYMHEVSHSAEPALGQKMNLIHVQTHWNEIIISIACHAAKMASNFVPLPCGEVTPLSIRKPAGKSFKIDELNSNEDRIAYFFDQFGIVEVLMQTTTLSYRKAGRLKMLKAQKDGENETAITEINNTDPVILVEHNVDSGAVVRPAGDSNDPLPDNENDHIDVEIEDENRSVSDLMTTDEDEPDDDQDDDEEDDRNNEDGDDEPILGSWMESVLSPPETDAESESKLGSERDGKGGPLDEKKGGDDDINGLIKEFILEKDNATVFMKTALSMLSFLSKDIVGNRSDLVRNFAKDGFNSDKISTLLTLILKDLDQEKSSTEIGAISTIFEDTLNQVYVDFSHEISKLTQNILTLKLFSPSVITNFLFQLGIDLAAPGRWPFNMYSRSLAVFIQVLLLRPDRENVTVMMFKRILDTLVEDITSENVPAGYADIPVEHSQAIIFLFHTLSLMQKKQIMIDFSNVLIKVSDKLGGKISKPHQVMSLGRLLLFYDYFIRQLYEPGLNLIGQIQYNLFNDEGSNTTESGGSALTTPHPPASSPSGKKLRAKFLDSATTPTTATAGDQGGTGLMSTSETMSEPPNSKPLPPSRIFCECTVVERIWELSGSDESPRPKFYNLISTEPNYQENPRLDGLAMNFLMNKTDSQSTKDKVDYRSLVDAIIKISEISFLDYSEGARHAEIYYVQYFLNRLMFGLPPPHEYLQTLSNTSSLLESKFLDSPARVLYLIIWISRLQHRTYSSWIRDILCKQGMIPVEAENLIKSTALGSKTGLKILNKSIDWVVAASESEPGSKCPSLYFAIEAVLSHSITTIEEISEDEELLVVMIRILEESLLAVQNRILDDSIKRNKGNSGGEHWKSSAMHLISISSGFLMNNPMSKIVMKCVDPNLKGAMEECVNEDFDSFPGWSMSQYKSDILPGESYLLAVLDGHMSANQGSLKHILGSAVKFIGSAICPKNTKVSKIVKEELTALVLPLLFSKSAEFLGEIVGTAVDPTYAKTDAPLNSKLVELLAAETLKAICSAPLRAALKDSAHDTFIQESLNALLSILLSTTKDAKVPSCDFDGIFLNLLSSDTGKPKLLLSLLDLLMTTKDEKVLTKICDFLSTLLSHDMCEKDAKKFVSLLYQELKNFEELPQRIFSAEFLQVESVVEAVCKFFSSLITLAGKHQEHKIIPNLLSKTIEVVKNNVSRGKEENKKNHLSSFEHVLQVIIQMASMCDSEEGHAKLFQQMTEWLYDFTEDVETQMNAAIDASVKSSMSSTTVKKSGSTTSTTTEYSQEYPTLQAIMTIMEYMLDVGKTLQSVAAQNPSLISIGGKMGQNSFQRLLEREQTPGTATPPNEIEDTFDLCESEIGDADQGDDGEESGGDDSDDEGLNGRLCTYTVTQKEFMSQHWYHCHTCGMVDGVGVCSICARVCHKGHDVTYAKFGSFFCDCGAKADGTCLALVRRPTNIASNDLGSSSGNNRGMAALVSSGSSTSAPPTLGGSGSTSYNPFLADVIGSSTTTTEHSRRASSPTAGGLEARGSISSTTKEPRREGLIKMQGPVKWEDLIAAFRSFSEHLPLNTLMKLKSSVSKLASLKTPIGAFMRVQKALDQLRRGHEGQLEFIPCDDLMIPSLGSQENAFENIKMTYNGDQGSLIRQLINGQIIRRSTIAALAAPGARRHYLAMSQEKGKITILQLGALLSGAETGKKKLTLPRLATLTLPFTALTMAANPLRDDVLAVCGLKECHVLVIGTGGSIASHLVLQPQLEGQNHIIKPLWVPGSHTQMAILSADAVKIYDLGKDVIAPIYYFLLPSGKVRDATFVVQDDTAYIVIIANDGRIYYEKLDENTSAMNGPYYITNDLNYDDTSAFAADSAPPPAGSGAAAATTTGEKKETVGISIHYSHPLKLLFYTYPNGCSYVGVLEDLSGAAPLSKAVLIFPKTHSSGAKNLNLGLTQWTEVLGHPGLIFAVAKDGTPYGIMMTENKSEIQEIKVQWKSRPLDMVAMRHIGQNGRLKTSLVILGEDGSLKVFDSADCTEFWLSPRLRPQADCVPPKSSVKSKGGPGGGPGSRKGSKLLKGTNGQPIFPTDFFEHCQPINDVDFGGNDLLQIYNVAQLKNRLNTAGMYVVATKSIGFNIEVTNNDASTVITGVRILLGSQDSGRVPSFIQVFGRTINVTLTRARWYDVPLTREESLQADTKLIITFGPSHDSQSVTFVDSVKIYGKNKDAFGWPEDSEDTVAQLATAAVGIAPNIGDKKNDDNNIEKIVTSGIELCELAVSLCPRDIEDMEGLLKVATDIYLENYPPLNVPCRNLMCAVLLSKNTYYEHRDKSVINQCVKSLMEMNEQPVKDVDPEFFHHIVTCIKNIATVRPNHISQFEIQDFGYHGAMNPSRVIETLCKVFEKLVQVKPKNSFVVPVDRPGIQRVETLAMGLGEIIYSVMASDVSLVSKLSPCLIRLLLSRNNQICVPVRTVLVKRLRPKNVRKRKVTIPGPSPPQCATPTADSPRDSIPNVPPIAHQDGDQLPLVEVDEPIVMLDGQMDNDGQMEMMNPLDAFMGAEGFAMPHGMDLQSDAEDEAMVELAIALSLQEQAGGAALAIQGIQEGLQALEDMHQEVLHAEAIHPADDDQDQDNDNVPGGEGGAESDATASQNSDDEGSTVATEGSTMRNSEPGGSDSSGSSNAEGTSQDRSAILASSSTSQSVNALSTFMSSRASGGSGSGEARSTSKDDPSSVPGGSMTLSTPSAVSQQQQLAKPFRLALLKAISNQISDSKDALSIIPLLQVMLVILAELDGNTDEEVASVETVVKRLLEMMNFNEIERKSDWKRNEASEMALVVLRMLSILVSRWRGCDQKTESSWIARSTSETIQRSGIVNYCKELLHMLRSTWKGQPEEEAEATVPSPALGVNAPPPAVPDPLGTVLLKPYPVANPPDYSPFFLKQYIKTHSNDILEELSLLLSEMALRLPYQIKKVLVQQSIFDTEWEELLCEMLQNRNAPFVRRQARKLLLNIAGSRENYHLLRDTNNIKYHLQEFKRLIGFDGNSDTERLAKVVKMEFKYSQLVAMVEHL</sequence>
<feature type="region of interest" description="Disordered" evidence="5">
    <location>
        <begin position="3041"/>
        <end position="3116"/>
    </location>
</feature>
<accession>A0A226E5A3</accession>
<feature type="region of interest" description="Disordered" evidence="5">
    <location>
        <begin position="1"/>
        <end position="39"/>
    </location>
</feature>
<dbReference type="OMA" id="SCNEDYL"/>
<evidence type="ECO:0000256" key="4">
    <source>
        <dbReference type="PROSITE-ProRule" id="PRU00508"/>
    </source>
</evidence>
<feature type="region of interest" description="Disordered" evidence="5">
    <location>
        <begin position="1790"/>
        <end position="1812"/>
    </location>
</feature>
<protein>
    <submittedName>
        <fullName evidence="7">E3 ubiquitin-protein ligase UBR4</fullName>
    </submittedName>
</protein>
<feature type="compositionally biased region" description="Polar residues" evidence="5">
    <location>
        <begin position="1012"/>
        <end position="1023"/>
    </location>
</feature>
<feature type="region of interest" description="Disordered" evidence="5">
    <location>
        <begin position="2905"/>
        <end position="2926"/>
    </location>
</feature>
<dbReference type="InterPro" id="IPR045841">
    <property type="entry name" value="E3_UBR4_N"/>
</dbReference>
<dbReference type="CDD" id="cd19680">
    <property type="entry name" value="UBR-box_UBR4"/>
    <property type="match status" value="1"/>
</dbReference>
<dbReference type="Pfam" id="PF02207">
    <property type="entry name" value="zf-UBR"/>
    <property type="match status" value="1"/>
</dbReference>
<evidence type="ECO:0000256" key="3">
    <source>
        <dbReference type="ARBA" id="ARBA00022833"/>
    </source>
</evidence>
<keyword evidence="2" id="KW-0863">Zinc-finger</keyword>
<feature type="compositionally biased region" description="Acidic residues" evidence="5">
    <location>
        <begin position="623"/>
        <end position="650"/>
    </location>
</feature>
<organism evidence="7 8">
    <name type="scientific">Folsomia candida</name>
    <name type="common">Springtail</name>
    <dbReference type="NCBI Taxonomy" id="158441"/>
    <lineage>
        <taxon>Eukaryota</taxon>
        <taxon>Metazoa</taxon>
        <taxon>Ecdysozoa</taxon>
        <taxon>Arthropoda</taxon>
        <taxon>Hexapoda</taxon>
        <taxon>Collembola</taxon>
        <taxon>Entomobryomorpha</taxon>
        <taxon>Isotomoidea</taxon>
        <taxon>Isotomidae</taxon>
        <taxon>Proisotominae</taxon>
        <taxon>Folsomia</taxon>
    </lineage>
</organism>
<dbReference type="STRING" id="158441.A0A226E5A3"/>
<dbReference type="PANTHER" id="PTHR21725">
    <property type="entry name" value="E3 UBIQUITIN-PROTEIN LIGASE UBR4"/>
    <property type="match status" value="1"/>
</dbReference>
<keyword evidence="3" id="KW-0862">Zinc</keyword>
<dbReference type="InterPro" id="IPR003126">
    <property type="entry name" value="Znf_UBR"/>
</dbReference>
<dbReference type="GO" id="GO:0008270">
    <property type="term" value="F:zinc ion binding"/>
    <property type="evidence" value="ECO:0007669"/>
    <property type="project" value="UniProtKB-KW"/>
</dbReference>
<dbReference type="EMBL" id="LNIX01000007">
    <property type="protein sequence ID" value="OXA52264.1"/>
    <property type="molecule type" value="Genomic_DNA"/>
</dbReference>
<feature type="compositionally biased region" description="Low complexity" evidence="5">
    <location>
        <begin position="355"/>
        <end position="382"/>
    </location>
</feature>
<dbReference type="OrthoDB" id="30336at2759"/>
<evidence type="ECO:0000256" key="5">
    <source>
        <dbReference type="SAM" id="MobiDB-lite"/>
    </source>
</evidence>
<dbReference type="InterPro" id="IPR047509">
    <property type="entry name" value="UBR4-like_UBR-box"/>
</dbReference>
<evidence type="ECO:0000313" key="7">
    <source>
        <dbReference type="EMBL" id="OXA52264.1"/>
    </source>
</evidence>
<feature type="region of interest" description="Disordered" evidence="5">
    <location>
        <begin position="3128"/>
        <end position="3166"/>
    </location>
</feature>
<dbReference type="InterPro" id="IPR016024">
    <property type="entry name" value="ARM-type_fold"/>
</dbReference>
<comment type="caution">
    <text evidence="7">The sequence shown here is derived from an EMBL/GenBank/DDBJ whole genome shotgun (WGS) entry which is preliminary data.</text>
</comment>
<dbReference type="SMART" id="SM00396">
    <property type="entry name" value="ZnF_UBR1"/>
    <property type="match status" value="1"/>
</dbReference>
<reference evidence="7 8" key="1">
    <citation type="submission" date="2015-12" db="EMBL/GenBank/DDBJ databases">
        <title>The genome of Folsomia candida.</title>
        <authorList>
            <person name="Faddeeva A."/>
            <person name="Derks M.F."/>
            <person name="Anvar Y."/>
            <person name="Smit S."/>
            <person name="Van Straalen N."/>
            <person name="Roelofs D."/>
        </authorList>
    </citation>
    <scope>NUCLEOTIDE SEQUENCE [LARGE SCALE GENOMIC DNA]</scope>
    <source>
        <strain evidence="7 8">VU population</strain>
        <tissue evidence="7">Whole body</tissue>
    </source>
</reference>